<evidence type="ECO:0000313" key="2">
    <source>
        <dbReference type="Proteomes" id="UP001154282"/>
    </source>
</evidence>
<keyword evidence="2" id="KW-1185">Reference proteome</keyword>
<protein>
    <submittedName>
        <fullName evidence="1">Uncharacterized protein</fullName>
    </submittedName>
</protein>
<name>A0AAV0LZE3_9ROSI</name>
<organism evidence="1 2">
    <name type="scientific">Linum tenue</name>
    <dbReference type="NCBI Taxonomy" id="586396"/>
    <lineage>
        <taxon>Eukaryota</taxon>
        <taxon>Viridiplantae</taxon>
        <taxon>Streptophyta</taxon>
        <taxon>Embryophyta</taxon>
        <taxon>Tracheophyta</taxon>
        <taxon>Spermatophyta</taxon>
        <taxon>Magnoliopsida</taxon>
        <taxon>eudicotyledons</taxon>
        <taxon>Gunneridae</taxon>
        <taxon>Pentapetalae</taxon>
        <taxon>rosids</taxon>
        <taxon>fabids</taxon>
        <taxon>Malpighiales</taxon>
        <taxon>Linaceae</taxon>
        <taxon>Linum</taxon>
    </lineage>
</organism>
<evidence type="ECO:0000313" key="1">
    <source>
        <dbReference type="EMBL" id="CAI0439004.1"/>
    </source>
</evidence>
<gene>
    <name evidence="1" type="ORF">LITE_LOCUS25994</name>
</gene>
<dbReference type="SUPFAM" id="SSF52047">
    <property type="entry name" value="RNI-like"/>
    <property type="match status" value="1"/>
</dbReference>
<reference evidence="1" key="1">
    <citation type="submission" date="2022-08" db="EMBL/GenBank/DDBJ databases">
        <authorList>
            <person name="Gutierrez-Valencia J."/>
        </authorList>
    </citation>
    <scope>NUCLEOTIDE SEQUENCE</scope>
</reference>
<sequence>MKTFEKIMEYADSHGGVGLHHLSVIDEYLGFNIRDATGVITRFSSSRLFDPFGNLPRLNYLKLIQCIVISNGTCFQISGLELLDLEMQSLSFYGVYEVIAPKLKSFRLWDAGIDPYLPKLKLPALDYADIRLGLKYDNEASEEKIRAFMNLLGSLPNAECLQLRFDKVRTGCSLQGTS</sequence>
<comment type="caution">
    <text evidence="1">The sequence shown here is derived from an EMBL/GenBank/DDBJ whole genome shotgun (WGS) entry which is preliminary data.</text>
</comment>
<dbReference type="EMBL" id="CAMGYJ010000006">
    <property type="protein sequence ID" value="CAI0439004.1"/>
    <property type="molecule type" value="Genomic_DNA"/>
</dbReference>
<proteinExistence type="predicted"/>
<dbReference type="Proteomes" id="UP001154282">
    <property type="component" value="Unassembled WGS sequence"/>
</dbReference>
<accession>A0AAV0LZE3</accession>
<dbReference type="AlphaFoldDB" id="A0AAV0LZE3"/>